<evidence type="ECO:0000313" key="2">
    <source>
        <dbReference type="EMBL" id="SDF15221.1"/>
    </source>
</evidence>
<accession>A0A1G7IRD0</accession>
<dbReference type="AlphaFoldDB" id="A0A1G7IRD0"/>
<reference evidence="2 3" key="1">
    <citation type="submission" date="2016-10" db="EMBL/GenBank/DDBJ databases">
        <authorList>
            <person name="Varghese N."/>
            <person name="Submissions S."/>
        </authorList>
    </citation>
    <scope>NUCLEOTIDE SEQUENCE [LARGE SCALE GENOMIC DNA]</scope>
    <source>
        <strain evidence="2 3">S7-754</strain>
    </source>
</reference>
<keyword evidence="2" id="KW-0378">Hydrolase</keyword>
<dbReference type="InterPro" id="IPR022742">
    <property type="entry name" value="Hydrolase_4"/>
</dbReference>
<dbReference type="Pfam" id="PF12146">
    <property type="entry name" value="Hydrolase_4"/>
    <property type="match status" value="1"/>
</dbReference>
<evidence type="ECO:0000313" key="3">
    <source>
        <dbReference type="Proteomes" id="UP000323502"/>
    </source>
</evidence>
<name>A0A1G7IRD0_9SPHN</name>
<dbReference type="Gene3D" id="3.40.50.1820">
    <property type="entry name" value="alpha/beta hydrolase"/>
    <property type="match status" value="1"/>
</dbReference>
<dbReference type="InterPro" id="IPR017531">
    <property type="entry name" value="Hydrolase-1_PEP"/>
</dbReference>
<gene>
    <name evidence="2" type="ORF">SAMN05216557_102352</name>
</gene>
<dbReference type="SUPFAM" id="SSF53474">
    <property type="entry name" value="alpha/beta-Hydrolases"/>
    <property type="match status" value="1"/>
</dbReference>
<dbReference type="InterPro" id="IPR029058">
    <property type="entry name" value="AB_hydrolase_fold"/>
</dbReference>
<feature type="domain" description="Serine aminopeptidase S33" evidence="1">
    <location>
        <begin position="49"/>
        <end position="153"/>
    </location>
</feature>
<dbReference type="Proteomes" id="UP000323502">
    <property type="component" value="Unassembled WGS sequence"/>
</dbReference>
<protein>
    <submittedName>
        <fullName evidence="2">Exosortase A system-associated hydrolase 1</fullName>
    </submittedName>
</protein>
<proteinExistence type="predicted"/>
<organism evidence="2 3">
    <name type="scientific">Sphingomonas carotinifaciens</name>
    <dbReference type="NCBI Taxonomy" id="1166323"/>
    <lineage>
        <taxon>Bacteria</taxon>
        <taxon>Pseudomonadati</taxon>
        <taxon>Pseudomonadota</taxon>
        <taxon>Alphaproteobacteria</taxon>
        <taxon>Sphingomonadales</taxon>
        <taxon>Sphingomonadaceae</taxon>
        <taxon>Sphingomonas</taxon>
    </lineage>
</organism>
<dbReference type="GO" id="GO:0016787">
    <property type="term" value="F:hydrolase activity"/>
    <property type="evidence" value="ECO:0007669"/>
    <property type="project" value="UniProtKB-KW"/>
</dbReference>
<evidence type="ECO:0000259" key="1">
    <source>
        <dbReference type="Pfam" id="PF12146"/>
    </source>
</evidence>
<keyword evidence="3" id="KW-1185">Reference proteome</keyword>
<dbReference type="EMBL" id="FNBI01000002">
    <property type="protein sequence ID" value="SDF15221.1"/>
    <property type="molecule type" value="Genomic_DNA"/>
</dbReference>
<sequence length="256" mass="26962">MGPAMRRLIAFACEGASLLGTLDEATGSTGILIVSGGNEPRMGAHRGMTMLAIRLAAQGHPVFRYDRRGIGDSDGANGGWQSAAPDLAAAAAIFRAAAPQVTRLIGFGNCDAATTLALYGRAAGIDRVVLANPWLGKDDDALPPAAAIRRHYAQRLFAPATWWRLARGDIDRTRLRAGLVKLWRSPTPPLSDRVMRAIAGWGTDASILLAEGDATAIGFQAAARRHRFATGYVATASHSFAGHRQAVDAAILAALD</sequence>
<dbReference type="NCBIfam" id="TIGR03100">
    <property type="entry name" value="hydr1_PEP"/>
    <property type="match status" value="1"/>
</dbReference>